<protein>
    <submittedName>
        <fullName evidence="1">Uncharacterized protein</fullName>
    </submittedName>
</protein>
<gene>
    <name evidence="1" type="ORF">FHU29_001018</name>
</gene>
<name>A0A839RK82_9ACTN</name>
<organism evidence="1 2">
    <name type="scientific">Hoyosella altamirensis</name>
    <dbReference type="NCBI Taxonomy" id="616997"/>
    <lineage>
        <taxon>Bacteria</taxon>
        <taxon>Bacillati</taxon>
        <taxon>Actinomycetota</taxon>
        <taxon>Actinomycetes</taxon>
        <taxon>Mycobacteriales</taxon>
        <taxon>Hoyosellaceae</taxon>
        <taxon>Hoyosella</taxon>
    </lineage>
</organism>
<evidence type="ECO:0000313" key="1">
    <source>
        <dbReference type="EMBL" id="MBB3036584.1"/>
    </source>
</evidence>
<dbReference type="Proteomes" id="UP000567922">
    <property type="component" value="Unassembled WGS sequence"/>
</dbReference>
<accession>A0A839RK82</accession>
<comment type="caution">
    <text evidence="1">The sequence shown here is derived from an EMBL/GenBank/DDBJ whole genome shotgun (WGS) entry which is preliminary data.</text>
</comment>
<reference evidence="1 2" key="1">
    <citation type="submission" date="2020-08" db="EMBL/GenBank/DDBJ databases">
        <title>Sequencing the genomes of 1000 actinobacteria strains.</title>
        <authorList>
            <person name="Klenk H.-P."/>
        </authorList>
    </citation>
    <scope>NUCLEOTIDE SEQUENCE [LARGE SCALE GENOMIC DNA]</scope>
    <source>
        <strain evidence="1 2">DSM 45258</strain>
    </source>
</reference>
<sequence>MRCGRVAGREVIGQHADKFVIDDVPGDVGGFGDRSAQFFRRQGPDDERVFVQRRHQQRFGYCVAIEIRAQTNDEPNVRRVRQKLFQELTALVWVIAL</sequence>
<evidence type="ECO:0000313" key="2">
    <source>
        <dbReference type="Proteomes" id="UP000567922"/>
    </source>
</evidence>
<proteinExistence type="predicted"/>
<keyword evidence="2" id="KW-1185">Reference proteome</keyword>
<dbReference type="AlphaFoldDB" id="A0A839RK82"/>
<dbReference type="EMBL" id="JACHWS010000001">
    <property type="protein sequence ID" value="MBB3036584.1"/>
    <property type="molecule type" value="Genomic_DNA"/>
</dbReference>